<name>A0A1W9YPD3_MYCBA</name>
<evidence type="ECO:0000313" key="2">
    <source>
        <dbReference type="EMBL" id="ORA01857.1"/>
    </source>
</evidence>
<keyword evidence="1" id="KW-0472">Membrane</keyword>
<sequence>MTGLGATIYIGFFALAALWLFVSGRGPATGVSDRDDQDQLPVDSNSESLAADADGYNRWLASHSSLK</sequence>
<dbReference type="OrthoDB" id="4629419at2"/>
<dbReference type="AlphaFoldDB" id="A0A1W9YPD3"/>
<keyword evidence="1" id="KW-1133">Transmembrane helix</keyword>
<proteinExistence type="predicted"/>
<dbReference type="EMBL" id="MVHJ01000039">
    <property type="protein sequence ID" value="ORA01857.1"/>
    <property type="molecule type" value="Genomic_DNA"/>
</dbReference>
<evidence type="ECO:0000313" key="3">
    <source>
        <dbReference type="Proteomes" id="UP000192366"/>
    </source>
</evidence>
<accession>A0A1W9YPD3</accession>
<organism evidence="2 3">
    <name type="scientific">Mycolicibacterium bacteremicum</name>
    <name type="common">Mycobacterium bacteremicum</name>
    <dbReference type="NCBI Taxonomy" id="564198"/>
    <lineage>
        <taxon>Bacteria</taxon>
        <taxon>Bacillati</taxon>
        <taxon>Actinomycetota</taxon>
        <taxon>Actinomycetes</taxon>
        <taxon>Mycobacteriales</taxon>
        <taxon>Mycobacteriaceae</taxon>
        <taxon>Mycolicibacterium</taxon>
    </lineage>
</organism>
<keyword evidence="1" id="KW-0812">Transmembrane</keyword>
<feature type="transmembrane region" description="Helical" evidence="1">
    <location>
        <begin position="6"/>
        <end position="24"/>
    </location>
</feature>
<evidence type="ECO:0000256" key="1">
    <source>
        <dbReference type="SAM" id="Phobius"/>
    </source>
</evidence>
<dbReference type="Proteomes" id="UP000192366">
    <property type="component" value="Unassembled WGS sequence"/>
</dbReference>
<keyword evidence="3" id="KW-1185">Reference proteome</keyword>
<protein>
    <submittedName>
        <fullName evidence="2">Uncharacterized protein</fullName>
    </submittedName>
</protein>
<comment type="caution">
    <text evidence="2">The sequence shown here is derived from an EMBL/GenBank/DDBJ whole genome shotgun (WGS) entry which is preliminary data.</text>
</comment>
<reference evidence="2 3" key="1">
    <citation type="submission" date="2017-02" db="EMBL/GenBank/DDBJ databases">
        <title>The new phylogeny of genus Mycobacterium.</title>
        <authorList>
            <person name="Tortoli E."/>
            <person name="Trovato A."/>
            <person name="Cirillo D.M."/>
        </authorList>
    </citation>
    <scope>NUCLEOTIDE SEQUENCE [LARGE SCALE GENOMIC DNA]</scope>
    <source>
        <strain evidence="2 3">DSM 45578</strain>
    </source>
</reference>
<gene>
    <name evidence="2" type="ORF">BST17_26335</name>
</gene>